<feature type="compositionally biased region" description="Low complexity" evidence="2">
    <location>
        <begin position="337"/>
        <end position="350"/>
    </location>
</feature>
<dbReference type="Proteomes" id="UP000184188">
    <property type="component" value="Unassembled WGS sequence"/>
</dbReference>
<feature type="compositionally biased region" description="Low complexity" evidence="2">
    <location>
        <begin position="172"/>
        <end position="182"/>
    </location>
</feature>
<evidence type="ECO:0000313" key="3">
    <source>
        <dbReference type="EMBL" id="OJJ50835.1"/>
    </source>
</evidence>
<feature type="region of interest" description="Disordered" evidence="2">
    <location>
        <begin position="331"/>
        <end position="362"/>
    </location>
</feature>
<sequence>MATVKNQPVCKSCGGRRPTGFLATVTGMCLACAQASARSSDPGLVAAKTPAALKPAAQGNETNEEESGGQELPVQLQVAAEEATGGDKGDDVSPSQGTANSRKRRLPPSAANPSDGVKLTPACASCKRSKIRCPHRRAVTPGEDNVPSRKRKRGADDAVSATAGAVKDDAGNDNGAAAPVGAESETPPPAKKRVQKVRFVGDKPGDEGGKVSPEPSSPTCAVAVNHESGPVGETTASLSRQSQGRTLRKRKFVEEEEEEGGSQESDAPSGVADAPPRPTRAAAAADDDVVVVASTGDGVEPPRKRSRRGRKPNGDRVAVETVVQTDSAVAPVRPQTGDDTAAAGATTVAPAPGPRSFPPFPRDTLEGAALLSQHTVLSRELQQRLEEAETRWNEAVTALHAAKQALDNWVEVWRSGQ</sequence>
<feature type="compositionally biased region" description="Low complexity" evidence="2">
    <location>
        <begin position="271"/>
        <end position="284"/>
    </location>
</feature>
<proteinExistence type="predicted"/>
<feature type="compositionally biased region" description="Polar residues" evidence="2">
    <location>
        <begin position="234"/>
        <end position="245"/>
    </location>
</feature>
<evidence type="ECO:0000256" key="2">
    <source>
        <dbReference type="SAM" id="MobiDB-lite"/>
    </source>
</evidence>
<dbReference type="GeneID" id="34607613"/>
<feature type="compositionally biased region" description="Basic and acidic residues" evidence="2">
    <location>
        <begin position="199"/>
        <end position="209"/>
    </location>
</feature>
<evidence type="ECO:0000256" key="1">
    <source>
        <dbReference type="SAM" id="Coils"/>
    </source>
</evidence>
<dbReference type="EMBL" id="KV878336">
    <property type="protein sequence ID" value="OJJ50835.1"/>
    <property type="molecule type" value="Genomic_DNA"/>
</dbReference>
<feature type="compositionally biased region" description="Pro residues" evidence="2">
    <location>
        <begin position="351"/>
        <end position="361"/>
    </location>
</feature>
<feature type="region of interest" description="Disordered" evidence="2">
    <location>
        <begin position="51"/>
        <end position="319"/>
    </location>
</feature>
<feature type="compositionally biased region" description="Basic residues" evidence="2">
    <location>
        <begin position="127"/>
        <end position="138"/>
    </location>
</feature>
<dbReference type="AlphaFoldDB" id="A0A1L9SUE0"/>
<protein>
    <submittedName>
        <fullName evidence="3">Uncharacterized protein</fullName>
    </submittedName>
</protein>
<dbReference type="OrthoDB" id="4481893at2759"/>
<dbReference type="VEuPathDB" id="FungiDB:ASPZODRAFT_11681"/>
<dbReference type="RefSeq" id="XP_022585345.1">
    <property type="nucleotide sequence ID" value="XM_022721148.1"/>
</dbReference>
<evidence type="ECO:0000313" key="4">
    <source>
        <dbReference type="Proteomes" id="UP000184188"/>
    </source>
</evidence>
<feature type="coiled-coil region" evidence="1">
    <location>
        <begin position="371"/>
        <end position="398"/>
    </location>
</feature>
<keyword evidence="4" id="KW-1185">Reference proteome</keyword>
<reference evidence="4" key="1">
    <citation type="journal article" date="2017" name="Genome Biol.">
        <title>Comparative genomics reveals high biological diversity and specific adaptations in the industrially and medically important fungal genus Aspergillus.</title>
        <authorList>
            <person name="de Vries R.P."/>
            <person name="Riley R."/>
            <person name="Wiebenga A."/>
            <person name="Aguilar-Osorio G."/>
            <person name="Amillis S."/>
            <person name="Uchima C.A."/>
            <person name="Anderluh G."/>
            <person name="Asadollahi M."/>
            <person name="Askin M."/>
            <person name="Barry K."/>
            <person name="Battaglia E."/>
            <person name="Bayram O."/>
            <person name="Benocci T."/>
            <person name="Braus-Stromeyer S.A."/>
            <person name="Caldana C."/>
            <person name="Canovas D."/>
            <person name="Cerqueira G.C."/>
            <person name="Chen F."/>
            <person name="Chen W."/>
            <person name="Choi C."/>
            <person name="Clum A."/>
            <person name="Dos Santos R.A."/>
            <person name="Damasio A.R."/>
            <person name="Diallinas G."/>
            <person name="Emri T."/>
            <person name="Fekete E."/>
            <person name="Flipphi M."/>
            <person name="Freyberg S."/>
            <person name="Gallo A."/>
            <person name="Gournas C."/>
            <person name="Habgood R."/>
            <person name="Hainaut M."/>
            <person name="Harispe M.L."/>
            <person name="Henrissat B."/>
            <person name="Hilden K.S."/>
            <person name="Hope R."/>
            <person name="Hossain A."/>
            <person name="Karabika E."/>
            <person name="Karaffa L."/>
            <person name="Karanyi Z."/>
            <person name="Krasevec N."/>
            <person name="Kuo A."/>
            <person name="Kusch H."/>
            <person name="LaButti K."/>
            <person name="Lagendijk E.L."/>
            <person name="Lapidus A."/>
            <person name="Levasseur A."/>
            <person name="Lindquist E."/>
            <person name="Lipzen A."/>
            <person name="Logrieco A.F."/>
            <person name="MacCabe A."/>
            <person name="Maekelae M.R."/>
            <person name="Malavazi I."/>
            <person name="Melin P."/>
            <person name="Meyer V."/>
            <person name="Mielnichuk N."/>
            <person name="Miskei M."/>
            <person name="Molnar A.P."/>
            <person name="Mule G."/>
            <person name="Ngan C.Y."/>
            <person name="Orejas M."/>
            <person name="Orosz E."/>
            <person name="Ouedraogo J.P."/>
            <person name="Overkamp K.M."/>
            <person name="Park H.-S."/>
            <person name="Perrone G."/>
            <person name="Piumi F."/>
            <person name="Punt P.J."/>
            <person name="Ram A.F."/>
            <person name="Ramon A."/>
            <person name="Rauscher S."/>
            <person name="Record E."/>
            <person name="Riano-Pachon D.M."/>
            <person name="Robert V."/>
            <person name="Roehrig J."/>
            <person name="Ruller R."/>
            <person name="Salamov A."/>
            <person name="Salih N.S."/>
            <person name="Samson R.A."/>
            <person name="Sandor E."/>
            <person name="Sanguinetti M."/>
            <person name="Schuetze T."/>
            <person name="Sepcic K."/>
            <person name="Shelest E."/>
            <person name="Sherlock G."/>
            <person name="Sophianopoulou V."/>
            <person name="Squina F.M."/>
            <person name="Sun H."/>
            <person name="Susca A."/>
            <person name="Todd R.B."/>
            <person name="Tsang A."/>
            <person name="Unkles S.E."/>
            <person name="van de Wiele N."/>
            <person name="van Rossen-Uffink D."/>
            <person name="Oliveira J.V."/>
            <person name="Vesth T.C."/>
            <person name="Visser J."/>
            <person name="Yu J.-H."/>
            <person name="Zhou M."/>
            <person name="Andersen M.R."/>
            <person name="Archer D.B."/>
            <person name="Baker S.E."/>
            <person name="Benoit I."/>
            <person name="Brakhage A.A."/>
            <person name="Braus G.H."/>
            <person name="Fischer R."/>
            <person name="Frisvad J.C."/>
            <person name="Goldman G.H."/>
            <person name="Houbraken J."/>
            <person name="Oakley B."/>
            <person name="Pocsi I."/>
            <person name="Scazzocchio C."/>
            <person name="Seiboth B."/>
            <person name="vanKuyk P.A."/>
            <person name="Wortman J."/>
            <person name="Dyer P.S."/>
            <person name="Grigoriev I.V."/>
        </authorList>
    </citation>
    <scope>NUCLEOTIDE SEQUENCE [LARGE SCALE GENOMIC DNA]</scope>
    <source>
        <strain evidence="4">CBS 506.65</strain>
    </source>
</reference>
<keyword evidence="1" id="KW-0175">Coiled coil</keyword>
<dbReference type="STRING" id="1073090.A0A1L9SUE0"/>
<organism evidence="3 4">
    <name type="scientific">Penicilliopsis zonata CBS 506.65</name>
    <dbReference type="NCBI Taxonomy" id="1073090"/>
    <lineage>
        <taxon>Eukaryota</taxon>
        <taxon>Fungi</taxon>
        <taxon>Dikarya</taxon>
        <taxon>Ascomycota</taxon>
        <taxon>Pezizomycotina</taxon>
        <taxon>Eurotiomycetes</taxon>
        <taxon>Eurotiomycetidae</taxon>
        <taxon>Eurotiales</taxon>
        <taxon>Aspergillaceae</taxon>
        <taxon>Penicilliopsis</taxon>
    </lineage>
</organism>
<gene>
    <name evidence="3" type="ORF">ASPZODRAFT_11681</name>
</gene>
<name>A0A1L9SUE0_9EURO</name>
<accession>A0A1L9SUE0</accession>